<proteinExistence type="predicted"/>
<evidence type="ECO:0000313" key="2">
    <source>
        <dbReference type="Proteomes" id="UP000468638"/>
    </source>
</evidence>
<name>A0A6I4ZXL3_9BACI</name>
<gene>
    <name evidence="1" type="ORF">GLW05_09660</name>
</gene>
<dbReference type="AlphaFoldDB" id="A0A6I4ZXL3"/>
<dbReference type="Proteomes" id="UP000468638">
    <property type="component" value="Unassembled WGS sequence"/>
</dbReference>
<reference evidence="1 2" key="1">
    <citation type="submission" date="2019-11" db="EMBL/GenBank/DDBJ databases">
        <title>Genome sequences of 17 halophilic strains isolated from different environments.</title>
        <authorList>
            <person name="Furrow R.E."/>
        </authorList>
    </citation>
    <scope>NUCLEOTIDE SEQUENCE [LARGE SCALE GENOMIC DNA]</scope>
    <source>
        <strain evidence="1 2">22514_16_FS</strain>
    </source>
</reference>
<comment type="caution">
    <text evidence="1">The sequence shown here is derived from an EMBL/GenBank/DDBJ whole genome shotgun (WGS) entry which is preliminary data.</text>
</comment>
<organism evidence="1 2">
    <name type="scientific">Pontibacillus yanchengensis</name>
    <dbReference type="NCBI Taxonomy" id="462910"/>
    <lineage>
        <taxon>Bacteria</taxon>
        <taxon>Bacillati</taxon>
        <taxon>Bacillota</taxon>
        <taxon>Bacilli</taxon>
        <taxon>Bacillales</taxon>
        <taxon>Bacillaceae</taxon>
        <taxon>Pontibacillus</taxon>
    </lineage>
</organism>
<protein>
    <submittedName>
        <fullName evidence="1">Uncharacterized protein</fullName>
    </submittedName>
</protein>
<dbReference type="EMBL" id="WMEQ01000006">
    <property type="protein sequence ID" value="MYL33864.1"/>
    <property type="molecule type" value="Genomic_DNA"/>
</dbReference>
<dbReference type="RefSeq" id="WP_160848708.1">
    <property type="nucleotide sequence ID" value="NZ_WMEQ01000006.1"/>
</dbReference>
<accession>A0A6I4ZXL3</accession>
<sequence length="53" mass="5656">MGSELFNIGEVHKLDAKVTNNAALASALHPTRLQQKPCSAIILCYDGSSKLAE</sequence>
<evidence type="ECO:0000313" key="1">
    <source>
        <dbReference type="EMBL" id="MYL33864.1"/>
    </source>
</evidence>